<dbReference type="InParanoid" id="A0A409VXL4"/>
<evidence type="ECO:0000313" key="2">
    <source>
        <dbReference type="EMBL" id="PPQ70991.1"/>
    </source>
</evidence>
<dbReference type="Proteomes" id="UP000284842">
    <property type="component" value="Unassembled WGS sequence"/>
</dbReference>
<feature type="compositionally biased region" description="Low complexity" evidence="1">
    <location>
        <begin position="189"/>
        <end position="199"/>
    </location>
</feature>
<sequence length="227" mass="24533">MAGPAISVALQRVIEEQIHAKLQGLSHSLGEIVQEASRLSEYRKLKRRGRGRESKDGALNVLGDFWNALLEVGPQAFGYDKNEKRDKRTESSLEATSRGLVYTSKQVVTEQPRGTPSMTMDPATGTVTKVDLTMEDIGGPQGRVVEGEETVVAVGLGGQLFPDQLDTTASYGAAEDGDSRRLGEGVRDAAGGAQQVAGHVGDRWAESSRRESNTAMKTWRSKAFDLD</sequence>
<organism evidence="2 3">
    <name type="scientific">Panaeolus cyanescens</name>
    <dbReference type="NCBI Taxonomy" id="181874"/>
    <lineage>
        <taxon>Eukaryota</taxon>
        <taxon>Fungi</taxon>
        <taxon>Dikarya</taxon>
        <taxon>Basidiomycota</taxon>
        <taxon>Agaricomycotina</taxon>
        <taxon>Agaricomycetes</taxon>
        <taxon>Agaricomycetidae</taxon>
        <taxon>Agaricales</taxon>
        <taxon>Agaricineae</taxon>
        <taxon>Galeropsidaceae</taxon>
        <taxon>Panaeolus</taxon>
    </lineage>
</organism>
<dbReference type="STRING" id="181874.A0A409VXL4"/>
<reference evidence="2 3" key="1">
    <citation type="journal article" date="2018" name="Evol. Lett.">
        <title>Horizontal gene cluster transfer increased hallucinogenic mushroom diversity.</title>
        <authorList>
            <person name="Reynolds H.T."/>
            <person name="Vijayakumar V."/>
            <person name="Gluck-Thaler E."/>
            <person name="Korotkin H.B."/>
            <person name="Matheny P.B."/>
            <person name="Slot J.C."/>
        </authorList>
    </citation>
    <scope>NUCLEOTIDE SEQUENCE [LARGE SCALE GENOMIC DNA]</scope>
    <source>
        <strain evidence="2 3">2629</strain>
    </source>
</reference>
<proteinExistence type="predicted"/>
<dbReference type="AlphaFoldDB" id="A0A409VXL4"/>
<evidence type="ECO:0000313" key="3">
    <source>
        <dbReference type="Proteomes" id="UP000284842"/>
    </source>
</evidence>
<name>A0A409VXL4_9AGAR</name>
<gene>
    <name evidence="2" type="ORF">CVT24_009947</name>
</gene>
<comment type="caution">
    <text evidence="2">The sequence shown here is derived from an EMBL/GenBank/DDBJ whole genome shotgun (WGS) entry which is preliminary data.</text>
</comment>
<dbReference type="EMBL" id="NHTK01005932">
    <property type="protein sequence ID" value="PPQ70991.1"/>
    <property type="molecule type" value="Genomic_DNA"/>
</dbReference>
<feature type="compositionally biased region" description="Basic and acidic residues" evidence="1">
    <location>
        <begin position="200"/>
        <end position="212"/>
    </location>
</feature>
<feature type="region of interest" description="Disordered" evidence="1">
    <location>
        <begin position="173"/>
        <end position="227"/>
    </location>
</feature>
<keyword evidence="3" id="KW-1185">Reference proteome</keyword>
<protein>
    <submittedName>
        <fullName evidence="2">Uncharacterized protein</fullName>
    </submittedName>
</protein>
<evidence type="ECO:0000256" key="1">
    <source>
        <dbReference type="SAM" id="MobiDB-lite"/>
    </source>
</evidence>
<feature type="compositionally biased region" description="Basic and acidic residues" evidence="1">
    <location>
        <begin position="177"/>
        <end position="187"/>
    </location>
</feature>
<accession>A0A409VXL4</accession>